<name>A0A5J6U2B4_9CAUD</name>
<dbReference type="GeneID" id="55813916"/>
<evidence type="ECO:0000313" key="3">
    <source>
        <dbReference type="Proteomes" id="UP000325665"/>
    </source>
</evidence>
<dbReference type="KEGG" id="vg:55813916"/>
<evidence type="ECO:0000256" key="1">
    <source>
        <dbReference type="SAM" id="Phobius"/>
    </source>
</evidence>
<accession>A0A5J6U2B4</accession>
<sequence>MKQGKYWCLALAAVALLLFGAQIWTGDGRFGGLAWLAVVGGIIAGVVGISQSVKAETQELKKHPVLGWDDEKQAREGRD</sequence>
<dbReference type="RefSeq" id="YP_009884556.1">
    <property type="nucleotide sequence ID" value="NC_049471.1"/>
</dbReference>
<dbReference type="EMBL" id="MN234234">
    <property type="protein sequence ID" value="QFG14872.1"/>
    <property type="molecule type" value="Genomic_DNA"/>
</dbReference>
<keyword evidence="1" id="KW-0472">Membrane</keyword>
<reference evidence="2 3" key="1">
    <citation type="submission" date="2019-07" db="EMBL/GenBank/DDBJ databases">
        <authorList>
            <person name="Roscher J.E."/>
            <person name="Stoner T.H."/>
            <person name="Garlena R.A."/>
            <person name="Russell D.A."/>
            <person name="Pope W.H."/>
            <person name="Jacobs-Sera D."/>
            <person name="Hatfull G.F."/>
        </authorList>
    </citation>
    <scope>NUCLEOTIDE SEQUENCE [LARGE SCALE GENOMIC DNA]</scope>
</reference>
<keyword evidence="1" id="KW-1133">Transmembrane helix</keyword>
<gene>
    <name evidence="2" type="primary">71</name>
    <name evidence="2" type="ORF">SEA_LYMARA_71</name>
</gene>
<protein>
    <submittedName>
        <fullName evidence="2">Uncharacterized protein</fullName>
    </submittedName>
</protein>
<proteinExistence type="predicted"/>
<feature type="transmembrane region" description="Helical" evidence="1">
    <location>
        <begin position="33"/>
        <end position="53"/>
    </location>
</feature>
<evidence type="ECO:0000313" key="2">
    <source>
        <dbReference type="EMBL" id="QFG14872.1"/>
    </source>
</evidence>
<dbReference type="Proteomes" id="UP000325665">
    <property type="component" value="Segment"/>
</dbReference>
<keyword evidence="1" id="KW-0812">Transmembrane</keyword>
<organism evidence="2 3">
    <name type="scientific">Arthrobacter phage Lymara</name>
    <dbReference type="NCBI Taxonomy" id="2599828"/>
    <lineage>
        <taxon>Viruses</taxon>
        <taxon>Duplodnaviria</taxon>
        <taxon>Heunggongvirae</taxon>
        <taxon>Uroviricota</taxon>
        <taxon>Caudoviricetes</taxon>
        <taxon>Klausavirus</taxon>
        <taxon>Klausavirus lymara</taxon>
    </lineage>
</organism>
<keyword evidence="3" id="KW-1185">Reference proteome</keyword>